<proteinExistence type="predicted"/>
<reference evidence="3" key="1">
    <citation type="journal article" date="2019" name="Int. J. Syst. Evol. Microbiol.">
        <title>The Global Catalogue of Microorganisms (GCM) 10K type strain sequencing project: providing services to taxonomists for standard genome sequencing and annotation.</title>
        <authorList>
            <consortium name="The Broad Institute Genomics Platform"/>
            <consortium name="The Broad Institute Genome Sequencing Center for Infectious Disease"/>
            <person name="Wu L."/>
            <person name="Ma J."/>
        </authorList>
    </citation>
    <scope>NUCLEOTIDE SEQUENCE [LARGE SCALE GENOMIC DNA]</scope>
    <source>
        <strain evidence="3">CGMCC 1.18578</strain>
    </source>
</reference>
<protein>
    <submittedName>
        <fullName evidence="2">Zinc-ribbon domain-containing protein</fullName>
    </submittedName>
</protein>
<evidence type="ECO:0000313" key="3">
    <source>
        <dbReference type="Proteomes" id="UP001596108"/>
    </source>
</evidence>
<dbReference type="RefSeq" id="WP_378114326.1">
    <property type="nucleotide sequence ID" value="NZ_JBHSNC010000057.1"/>
</dbReference>
<organism evidence="2 3">
    <name type="scientific">Cohnella yongneupensis</name>
    <dbReference type="NCBI Taxonomy" id="425006"/>
    <lineage>
        <taxon>Bacteria</taxon>
        <taxon>Bacillati</taxon>
        <taxon>Bacillota</taxon>
        <taxon>Bacilli</taxon>
        <taxon>Bacillales</taxon>
        <taxon>Paenibacillaceae</taxon>
        <taxon>Cohnella</taxon>
    </lineage>
</organism>
<keyword evidence="3" id="KW-1185">Reference proteome</keyword>
<sequence length="70" mass="7789">MALNFCTNCGTKIDVITNFCPTCGSQLAENVTAQKSATISPPKKPVNKKVRCLLSCRSFWHSLSDPWPRF</sequence>
<accession>A0ABW0R6A9</accession>
<dbReference type="Pfam" id="PF13240">
    <property type="entry name" value="Zn_Ribbon_1"/>
    <property type="match status" value="1"/>
</dbReference>
<gene>
    <name evidence="2" type="ORF">ACFPQ4_23360</name>
</gene>
<dbReference type="EMBL" id="JBHSNC010000057">
    <property type="protein sequence ID" value="MFC5532365.1"/>
    <property type="molecule type" value="Genomic_DNA"/>
</dbReference>
<comment type="caution">
    <text evidence="2">The sequence shown here is derived from an EMBL/GenBank/DDBJ whole genome shotgun (WGS) entry which is preliminary data.</text>
</comment>
<name>A0ABW0R6A9_9BACL</name>
<feature type="domain" description="Zinc-ribbon" evidence="1">
    <location>
        <begin position="5"/>
        <end position="27"/>
    </location>
</feature>
<dbReference type="Proteomes" id="UP001596108">
    <property type="component" value="Unassembled WGS sequence"/>
</dbReference>
<evidence type="ECO:0000313" key="2">
    <source>
        <dbReference type="EMBL" id="MFC5532365.1"/>
    </source>
</evidence>
<dbReference type="InterPro" id="IPR026870">
    <property type="entry name" value="Zinc_ribbon_dom"/>
</dbReference>
<evidence type="ECO:0000259" key="1">
    <source>
        <dbReference type="Pfam" id="PF13240"/>
    </source>
</evidence>